<dbReference type="GO" id="GO:0005886">
    <property type="term" value="C:plasma membrane"/>
    <property type="evidence" value="ECO:0007669"/>
    <property type="project" value="UniProtKB-SubCell"/>
</dbReference>
<comment type="similarity">
    <text evidence="8">In the N-terminal section; belongs to the long-chain O-acyltransferase family.</text>
</comment>
<keyword evidence="5" id="KW-0808">Transferase</keyword>
<protein>
    <recommendedName>
        <fullName evidence="15">Diacylglycerol O-acyltransferase</fullName>
    </recommendedName>
</protein>
<feature type="domain" description="O-acyltransferase WSD1-like N-terminal" evidence="11">
    <location>
        <begin position="93"/>
        <end position="251"/>
    </location>
</feature>
<dbReference type="Proteomes" id="UP000796880">
    <property type="component" value="Unassembled WGS sequence"/>
</dbReference>
<evidence type="ECO:0000256" key="4">
    <source>
        <dbReference type="ARBA" id="ARBA00005189"/>
    </source>
</evidence>
<keyword evidence="7" id="KW-0012">Acyltransferase</keyword>
<dbReference type="GO" id="GO:0019432">
    <property type="term" value="P:triglyceride biosynthetic process"/>
    <property type="evidence" value="ECO:0007669"/>
    <property type="project" value="UniProtKB-UniPathway"/>
</dbReference>
<dbReference type="EMBL" id="VOIH02000006">
    <property type="protein sequence ID" value="KAF3444103.1"/>
    <property type="molecule type" value="Genomic_DNA"/>
</dbReference>
<dbReference type="GO" id="GO:0004144">
    <property type="term" value="F:diacylglycerol O-acyltransferase activity"/>
    <property type="evidence" value="ECO:0007669"/>
    <property type="project" value="UniProtKB-EC"/>
</dbReference>
<evidence type="ECO:0000256" key="1">
    <source>
        <dbReference type="ARBA" id="ARBA00004162"/>
    </source>
</evidence>
<keyword evidence="14" id="KW-1185">Reference proteome</keyword>
<comment type="caution">
    <text evidence="13">The sequence shown here is derived from an EMBL/GenBank/DDBJ whole genome shotgun (WGS) entry which is preliminary data.</text>
</comment>
<dbReference type="PANTHER" id="PTHR31650:SF34">
    <property type="entry name" value="O-ACYLTRANSFERASE WSD1-LIKE ISOFORM X1"/>
    <property type="match status" value="1"/>
</dbReference>
<evidence type="ECO:0000256" key="6">
    <source>
        <dbReference type="ARBA" id="ARBA00022824"/>
    </source>
</evidence>
<evidence type="ECO:0008006" key="15">
    <source>
        <dbReference type="Google" id="ProtNLM"/>
    </source>
</evidence>
<dbReference type="InterPro" id="IPR004255">
    <property type="entry name" value="O-acyltransferase_WSD1_N"/>
</dbReference>
<comment type="subcellular location">
    <subcellularLocation>
        <location evidence="1">Cell membrane</location>
        <topology evidence="1">Single-pass membrane protein</topology>
    </subcellularLocation>
    <subcellularLocation>
        <location evidence="2">Endoplasmic reticulum membrane</location>
    </subcellularLocation>
</comment>
<evidence type="ECO:0000259" key="12">
    <source>
        <dbReference type="Pfam" id="PF06974"/>
    </source>
</evidence>
<evidence type="ECO:0000256" key="3">
    <source>
        <dbReference type="ARBA" id="ARBA00004771"/>
    </source>
</evidence>
<comment type="catalytic activity">
    <reaction evidence="9">
        <text>a long chain fatty alcohol + a fatty acyl-CoA = a long-chain alcohol wax ester + CoA</text>
        <dbReference type="Rhea" id="RHEA:38443"/>
        <dbReference type="ChEBI" id="CHEBI:17135"/>
        <dbReference type="ChEBI" id="CHEBI:57287"/>
        <dbReference type="ChEBI" id="CHEBI:77636"/>
        <dbReference type="ChEBI" id="CHEBI:235323"/>
        <dbReference type="EC" id="2.3.1.75"/>
    </reaction>
</comment>
<evidence type="ECO:0000256" key="9">
    <source>
        <dbReference type="ARBA" id="ARBA00047604"/>
    </source>
</evidence>
<evidence type="ECO:0000256" key="8">
    <source>
        <dbReference type="ARBA" id="ARBA00024360"/>
    </source>
</evidence>
<evidence type="ECO:0000313" key="14">
    <source>
        <dbReference type="Proteomes" id="UP000796880"/>
    </source>
</evidence>
<dbReference type="OrthoDB" id="619536at2759"/>
<reference evidence="13" key="1">
    <citation type="submission" date="2020-03" db="EMBL/GenBank/DDBJ databases">
        <title>A high-quality chromosome-level genome assembly of a woody plant with both climbing and erect habits, Rhamnella rubrinervis.</title>
        <authorList>
            <person name="Lu Z."/>
            <person name="Yang Y."/>
            <person name="Zhu X."/>
            <person name="Sun Y."/>
        </authorList>
    </citation>
    <scope>NUCLEOTIDE SEQUENCE</scope>
    <source>
        <strain evidence="13">BYM</strain>
        <tissue evidence="13">Leaf</tissue>
    </source>
</reference>
<keyword evidence="6" id="KW-0256">Endoplasmic reticulum</keyword>
<sequence>MEPVSPTGQYFNSSVLSISILAVLEFEIPITIIDAQAFSLLKDVFLPINPRFSSIMVEDKNGKKQWKRVEVLLEDHMKLPIFPSGLSLESYDKYLDEYLSKIALERFPQNKPLWEVHIVKYPTSNAAGHVIFKLHHALGDGYSLMSALLSCLQRADNPSLPLTFPSLRSSKPNKNHKKSIFSCVPCFFSSVFNTISDVRMSILKSEDDRTPIRSGNGGIEFHPTSITTMTFPLDQIKSIKTKLGVTINDVISGILFYGARLYMQEISQESITGNSKSTALVLLNTRMLGNYTSIKDMAKLKPAEMPWGNRFAFLHIPIPKSADVSNPLDFVLHSQKIIMRKRKSLAVYITGRFLEIMKKLKGPEVVAGYIHSTAGNASMTISNMIGPVEQMALANHPIKGLYYMVVGTPQGLDVTVISYVGKLRVTFGAEKGHIDPQKLKSCMENAFQTIFKASHKSPTNDKLN</sequence>
<evidence type="ECO:0000256" key="10">
    <source>
        <dbReference type="ARBA" id="ARBA00048109"/>
    </source>
</evidence>
<evidence type="ECO:0000313" key="13">
    <source>
        <dbReference type="EMBL" id="KAF3444103.1"/>
    </source>
</evidence>
<evidence type="ECO:0000256" key="7">
    <source>
        <dbReference type="ARBA" id="ARBA00023315"/>
    </source>
</evidence>
<dbReference type="Pfam" id="PF03007">
    <property type="entry name" value="WS_DGAT_cat"/>
    <property type="match status" value="1"/>
</dbReference>
<evidence type="ECO:0000256" key="2">
    <source>
        <dbReference type="ARBA" id="ARBA00004586"/>
    </source>
</evidence>
<dbReference type="InterPro" id="IPR045034">
    <property type="entry name" value="O-acyltransferase_WSD1-like"/>
</dbReference>
<organism evidence="13 14">
    <name type="scientific">Rhamnella rubrinervis</name>
    <dbReference type="NCBI Taxonomy" id="2594499"/>
    <lineage>
        <taxon>Eukaryota</taxon>
        <taxon>Viridiplantae</taxon>
        <taxon>Streptophyta</taxon>
        <taxon>Embryophyta</taxon>
        <taxon>Tracheophyta</taxon>
        <taxon>Spermatophyta</taxon>
        <taxon>Magnoliopsida</taxon>
        <taxon>eudicotyledons</taxon>
        <taxon>Gunneridae</taxon>
        <taxon>Pentapetalae</taxon>
        <taxon>rosids</taxon>
        <taxon>fabids</taxon>
        <taxon>Rosales</taxon>
        <taxon>Rhamnaceae</taxon>
        <taxon>rhamnoid group</taxon>
        <taxon>Rhamneae</taxon>
        <taxon>Rhamnella</taxon>
    </lineage>
</organism>
<feature type="domain" description="O-acyltransferase WSD1 C-terminal" evidence="12">
    <location>
        <begin position="307"/>
        <end position="450"/>
    </location>
</feature>
<dbReference type="PANTHER" id="PTHR31650">
    <property type="entry name" value="O-ACYLTRANSFERASE (WSD1-LIKE) FAMILY PROTEIN"/>
    <property type="match status" value="1"/>
</dbReference>
<dbReference type="AlphaFoldDB" id="A0A8K0H216"/>
<proteinExistence type="inferred from homology"/>
<evidence type="ECO:0000256" key="5">
    <source>
        <dbReference type="ARBA" id="ARBA00022679"/>
    </source>
</evidence>
<accession>A0A8K0H216</accession>
<comment type="pathway">
    <text evidence="3">Glycerolipid metabolism; triacylglycerol biosynthesis.</text>
</comment>
<dbReference type="GO" id="GO:0005789">
    <property type="term" value="C:endoplasmic reticulum membrane"/>
    <property type="evidence" value="ECO:0007669"/>
    <property type="project" value="UniProtKB-SubCell"/>
</dbReference>
<dbReference type="GO" id="GO:0047196">
    <property type="term" value="F:long-chain-alcohol O-fatty-acyltransferase activity"/>
    <property type="evidence" value="ECO:0007669"/>
    <property type="project" value="UniProtKB-EC"/>
</dbReference>
<dbReference type="UniPathway" id="UPA00282"/>
<comment type="pathway">
    <text evidence="4">Lipid metabolism.</text>
</comment>
<gene>
    <name evidence="13" type="ORF">FNV43_RR13793</name>
</gene>
<evidence type="ECO:0000259" key="11">
    <source>
        <dbReference type="Pfam" id="PF03007"/>
    </source>
</evidence>
<dbReference type="InterPro" id="IPR009721">
    <property type="entry name" value="O-acyltransferase_WSD1_C"/>
</dbReference>
<comment type="catalytic activity">
    <reaction evidence="10">
        <text>an acyl-CoA + a 1,2-diacyl-sn-glycerol = a triacyl-sn-glycerol + CoA</text>
        <dbReference type="Rhea" id="RHEA:10868"/>
        <dbReference type="ChEBI" id="CHEBI:17815"/>
        <dbReference type="ChEBI" id="CHEBI:57287"/>
        <dbReference type="ChEBI" id="CHEBI:58342"/>
        <dbReference type="ChEBI" id="CHEBI:64615"/>
        <dbReference type="EC" id="2.3.1.20"/>
    </reaction>
</comment>
<dbReference type="Pfam" id="PF06974">
    <property type="entry name" value="WS_DGAT_C"/>
    <property type="match status" value="1"/>
</dbReference>
<name>A0A8K0H216_9ROSA</name>